<dbReference type="PANTHER" id="PTHR46257">
    <property type="entry name" value="TYROSINE-PROTEIN PHOSPHATASE CORKSCREW"/>
    <property type="match status" value="1"/>
</dbReference>
<evidence type="ECO:0000256" key="1">
    <source>
        <dbReference type="ARBA" id="ARBA00013064"/>
    </source>
</evidence>
<accession>A0ABN8HR42</accession>
<organism evidence="7 8">
    <name type="scientific">Iphiclides podalirius</name>
    <name type="common">scarce swallowtail</name>
    <dbReference type="NCBI Taxonomy" id="110791"/>
    <lineage>
        <taxon>Eukaryota</taxon>
        <taxon>Metazoa</taxon>
        <taxon>Ecdysozoa</taxon>
        <taxon>Arthropoda</taxon>
        <taxon>Hexapoda</taxon>
        <taxon>Insecta</taxon>
        <taxon>Pterygota</taxon>
        <taxon>Neoptera</taxon>
        <taxon>Endopterygota</taxon>
        <taxon>Lepidoptera</taxon>
        <taxon>Glossata</taxon>
        <taxon>Ditrysia</taxon>
        <taxon>Papilionoidea</taxon>
        <taxon>Papilionidae</taxon>
        <taxon>Papilioninae</taxon>
        <taxon>Iphiclides</taxon>
    </lineage>
</organism>
<dbReference type="InterPro" id="IPR052123">
    <property type="entry name" value="Non-rcpt_Tyr_Phosphatase"/>
</dbReference>
<dbReference type="PROSITE" id="PS50056">
    <property type="entry name" value="TYR_PHOSPHATASE_2"/>
    <property type="match status" value="1"/>
</dbReference>
<dbReference type="InterPro" id="IPR016130">
    <property type="entry name" value="Tyr_Pase_AS"/>
</dbReference>
<evidence type="ECO:0000256" key="2">
    <source>
        <dbReference type="ARBA" id="ARBA00022801"/>
    </source>
</evidence>
<proteinExistence type="predicted"/>
<evidence type="ECO:0000256" key="4">
    <source>
        <dbReference type="ARBA" id="ARBA00022999"/>
    </source>
</evidence>
<feature type="domain" description="Tyrosine-protein phosphatase" evidence="5">
    <location>
        <begin position="76"/>
        <end position="408"/>
    </location>
</feature>
<dbReference type="EC" id="3.1.3.48" evidence="1"/>
<dbReference type="InterPro" id="IPR029021">
    <property type="entry name" value="Prot-tyrosine_phosphatase-like"/>
</dbReference>
<keyword evidence="8" id="KW-1185">Reference proteome</keyword>
<dbReference type="PROSITE" id="PS00383">
    <property type="entry name" value="TYR_PHOSPHATASE_1"/>
    <property type="match status" value="1"/>
</dbReference>
<sequence length="425" mass="48702">MAVDPQEDKYDVGSGERFDDLVGLIEHFRSYPMIETSGDVLRLLQPVSGTGLRAHDIDQKIMEMEKFQKPENKGGYDGEFLSLNLAEEMNLFSMEEGEKAENIAKNRYRNVLPYDETRVILRKIGDVPPEADYVNANYIRSNNVFEPSALSSNETLNSVQPLAAQNDCIKSPQLVTKSLSDEALREIKKCMKLDKINGNLRLSTVKDKTYIATQGCLASTVNDFWHMIWQDDVRVIAMITKETERGKKKCDRYWPLAGREERYHKFLVKSVSETLYEDYVLRELEVTDDSNTRRSVYQYQFTAWPDHGTPNEPDGVLAFLDDINTRMHQSTLNSNPPEQNVLCVHCSAGVGRTGTFIVLDMLIDQIKMFGFNCDIDVHSTVKAVRTQRRGMVQNKAQYRFIYLALQSYVDKKDLKLRKKVYPSDG</sequence>
<evidence type="ECO:0000259" key="5">
    <source>
        <dbReference type="PROSITE" id="PS50055"/>
    </source>
</evidence>
<evidence type="ECO:0000313" key="8">
    <source>
        <dbReference type="Proteomes" id="UP000837857"/>
    </source>
</evidence>
<dbReference type="PRINTS" id="PR00700">
    <property type="entry name" value="PRTYPHPHTASE"/>
</dbReference>
<dbReference type="EMBL" id="OW152813">
    <property type="protein sequence ID" value="CAH2036078.1"/>
    <property type="molecule type" value="Genomic_DNA"/>
</dbReference>
<dbReference type="PROSITE" id="PS50055">
    <property type="entry name" value="TYR_PHOSPHATASE_PTP"/>
    <property type="match status" value="1"/>
</dbReference>
<dbReference type="Pfam" id="PF00102">
    <property type="entry name" value="Y_phosphatase"/>
    <property type="match status" value="2"/>
</dbReference>
<dbReference type="PANTHER" id="PTHR46257:SF3">
    <property type="entry name" value="TYROSINE-PROTEIN PHOSPHATASE CORKSCREW"/>
    <property type="match status" value="1"/>
</dbReference>
<gene>
    <name evidence="7" type="ORF">IPOD504_LOCUS831</name>
</gene>
<reference evidence="7" key="1">
    <citation type="submission" date="2022-03" db="EMBL/GenBank/DDBJ databases">
        <authorList>
            <person name="Martin H S."/>
        </authorList>
    </citation>
    <scope>NUCLEOTIDE SEQUENCE</scope>
</reference>
<feature type="non-terminal residue" evidence="7">
    <location>
        <position position="1"/>
    </location>
</feature>
<keyword evidence="3" id="KW-0904">Protein phosphatase</keyword>
<dbReference type="InterPro" id="IPR000242">
    <property type="entry name" value="PTP_cat"/>
</dbReference>
<dbReference type="SMART" id="SM00404">
    <property type="entry name" value="PTPc_motif"/>
    <property type="match status" value="1"/>
</dbReference>
<name>A0ABN8HR42_9NEOP</name>
<dbReference type="SUPFAM" id="SSF52799">
    <property type="entry name" value="(Phosphotyrosine protein) phosphatases II"/>
    <property type="match status" value="1"/>
</dbReference>
<keyword evidence="4" id="KW-0727">SH2 domain</keyword>
<protein>
    <recommendedName>
        <fullName evidence="1">protein-tyrosine-phosphatase</fullName>
        <ecNumber evidence="1">3.1.3.48</ecNumber>
    </recommendedName>
</protein>
<evidence type="ECO:0000256" key="3">
    <source>
        <dbReference type="ARBA" id="ARBA00022912"/>
    </source>
</evidence>
<dbReference type="Proteomes" id="UP000837857">
    <property type="component" value="Chromosome 1"/>
</dbReference>
<evidence type="ECO:0000259" key="6">
    <source>
        <dbReference type="PROSITE" id="PS50056"/>
    </source>
</evidence>
<dbReference type="Gene3D" id="3.90.190.10">
    <property type="entry name" value="Protein tyrosine phosphatase superfamily"/>
    <property type="match status" value="1"/>
</dbReference>
<feature type="domain" description="Tyrosine specific protein phosphatases" evidence="6">
    <location>
        <begin position="317"/>
        <end position="399"/>
    </location>
</feature>
<dbReference type="SMART" id="SM00194">
    <property type="entry name" value="PTPc"/>
    <property type="match status" value="1"/>
</dbReference>
<evidence type="ECO:0000313" key="7">
    <source>
        <dbReference type="EMBL" id="CAH2036078.1"/>
    </source>
</evidence>
<keyword evidence="2" id="KW-0378">Hydrolase</keyword>
<dbReference type="InterPro" id="IPR003595">
    <property type="entry name" value="Tyr_Pase_cat"/>
</dbReference>
<dbReference type="InterPro" id="IPR000387">
    <property type="entry name" value="Tyr_Pase_dom"/>
</dbReference>